<reference evidence="1 2" key="2">
    <citation type="submission" date="2020-03" db="EMBL/GenBank/DDBJ databases">
        <authorList>
            <person name="Ichikawa N."/>
            <person name="Kimura A."/>
            <person name="Kitahashi Y."/>
            <person name="Uohara A."/>
        </authorList>
    </citation>
    <scope>NUCLEOTIDE SEQUENCE [LARGE SCALE GENOMIC DNA]</scope>
    <source>
        <strain evidence="1 2">NBRC 108639</strain>
    </source>
</reference>
<sequence>MPAPLPRRLVEVIAVAAVGSRHRHGSGCIVNGRTVLTAAHVVADAVEVLVRSSTKHRWPATLDPRFVGELSGPRPDLALVEIEDPSFEPLPRCRSHESIAAVRK</sequence>
<evidence type="ECO:0008006" key="3">
    <source>
        <dbReference type="Google" id="ProtNLM"/>
    </source>
</evidence>
<gene>
    <name evidence="1" type="ORF">Phou_015780</name>
</gene>
<dbReference type="AlphaFoldDB" id="A0A6V8K501"/>
<reference evidence="1 2" key="1">
    <citation type="submission" date="2020-03" db="EMBL/GenBank/DDBJ databases">
        <title>Whole genome shotgun sequence of Phytohabitans houttuyneae NBRC 108639.</title>
        <authorList>
            <person name="Komaki H."/>
            <person name="Tamura T."/>
        </authorList>
    </citation>
    <scope>NUCLEOTIDE SEQUENCE [LARGE SCALE GENOMIC DNA]</scope>
    <source>
        <strain evidence="1 2">NBRC 108639</strain>
    </source>
</reference>
<organism evidence="1 2">
    <name type="scientific">Phytohabitans houttuyneae</name>
    <dbReference type="NCBI Taxonomy" id="1076126"/>
    <lineage>
        <taxon>Bacteria</taxon>
        <taxon>Bacillati</taxon>
        <taxon>Actinomycetota</taxon>
        <taxon>Actinomycetes</taxon>
        <taxon>Micromonosporales</taxon>
        <taxon>Micromonosporaceae</taxon>
    </lineage>
</organism>
<name>A0A6V8K501_9ACTN</name>
<protein>
    <recommendedName>
        <fullName evidence="3">Peptidase S1 domain-containing protein</fullName>
    </recommendedName>
</protein>
<evidence type="ECO:0000313" key="1">
    <source>
        <dbReference type="EMBL" id="GFJ77398.1"/>
    </source>
</evidence>
<dbReference type="InterPro" id="IPR043504">
    <property type="entry name" value="Peptidase_S1_PA_chymotrypsin"/>
</dbReference>
<dbReference type="EMBL" id="BLPF01000001">
    <property type="protein sequence ID" value="GFJ77398.1"/>
    <property type="molecule type" value="Genomic_DNA"/>
</dbReference>
<dbReference type="Gene3D" id="2.40.10.10">
    <property type="entry name" value="Trypsin-like serine proteases"/>
    <property type="match status" value="1"/>
</dbReference>
<dbReference type="Pfam" id="PF13365">
    <property type="entry name" value="Trypsin_2"/>
    <property type="match status" value="1"/>
</dbReference>
<evidence type="ECO:0000313" key="2">
    <source>
        <dbReference type="Proteomes" id="UP000482800"/>
    </source>
</evidence>
<dbReference type="RefSeq" id="WP_371872087.1">
    <property type="nucleotide sequence ID" value="NZ_BLPF01000001.1"/>
</dbReference>
<accession>A0A6V8K501</accession>
<dbReference type="SUPFAM" id="SSF50494">
    <property type="entry name" value="Trypsin-like serine proteases"/>
    <property type="match status" value="1"/>
</dbReference>
<comment type="caution">
    <text evidence="1">The sequence shown here is derived from an EMBL/GenBank/DDBJ whole genome shotgun (WGS) entry which is preliminary data.</text>
</comment>
<dbReference type="InterPro" id="IPR009003">
    <property type="entry name" value="Peptidase_S1_PA"/>
</dbReference>
<dbReference type="Proteomes" id="UP000482800">
    <property type="component" value="Unassembled WGS sequence"/>
</dbReference>
<keyword evidence="2" id="KW-1185">Reference proteome</keyword>
<proteinExistence type="predicted"/>